<protein>
    <submittedName>
        <fullName evidence="2">Transposase</fullName>
    </submittedName>
</protein>
<evidence type="ECO:0000313" key="2">
    <source>
        <dbReference type="WBParaSite" id="L893_g25427.t1"/>
    </source>
</evidence>
<organism evidence="1 2">
    <name type="scientific">Steinernema glaseri</name>
    <dbReference type="NCBI Taxonomy" id="37863"/>
    <lineage>
        <taxon>Eukaryota</taxon>
        <taxon>Metazoa</taxon>
        <taxon>Ecdysozoa</taxon>
        <taxon>Nematoda</taxon>
        <taxon>Chromadorea</taxon>
        <taxon>Rhabditida</taxon>
        <taxon>Tylenchina</taxon>
        <taxon>Panagrolaimomorpha</taxon>
        <taxon>Strongyloidoidea</taxon>
        <taxon>Steinernematidae</taxon>
        <taxon>Steinernema</taxon>
    </lineage>
</organism>
<accession>A0A1I7ZDR9</accession>
<reference evidence="2" key="1">
    <citation type="submission" date="2016-11" db="UniProtKB">
        <authorList>
            <consortium name="WormBaseParasite"/>
        </authorList>
    </citation>
    <scope>IDENTIFICATION</scope>
</reference>
<keyword evidence="1" id="KW-1185">Reference proteome</keyword>
<evidence type="ECO:0000313" key="1">
    <source>
        <dbReference type="Proteomes" id="UP000095287"/>
    </source>
</evidence>
<dbReference type="Proteomes" id="UP000095287">
    <property type="component" value="Unplaced"/>
</dbReference>
<sequence length="57" mass="6346">MSVVVFGRRNDRIVLLCGKGIEILRILLALAKANHNGGNARALHDNLTRHDLKFVKP</sequence>
<proteinExistence type="predicted"/>
<dbReference type="WBParaSite" id="L893_g25427.t1">
    <property type="protein sequence ID" value="L893_g25427.t1"/>
    <property type="gene ID" value="L893_g25427"/>
</dbReference>
<name>A0A1I7ZDR9_9BILA</name>
<dbReference type="AlphaFoldDB" id="A0A1I7ZDR9"/>